<keyword evidence="1" id="KW-0472">Membrane</keyword>
<sequence>MESWKGYIQLQTKYFVYTFLMKKVLFVLLTLKMLILEKEVLDSLRGSTRVFHTCSVKCSFVPESLFVVHGMNSFIQRMLISTF</sequence>
<gene>
    <name evidence="2" type="ORF">rCG_48033</name>
</gene>
<evidence type="ECO:0000313" key="2">
    <source>
        <dbReference type="EMBL" id="EDM12985.1"/>
    </source>
</evidence>
<feature type="transmembrane region" description="Helical" evidence="1">
    <location>
        <begin position="14"/>
        <end position="35"/>
    </location>
</feature>
<dbReference type="AlphaFoldDB" id="A6I0K4"/>
<keyword evidence="1" id="KW-1133">Transmembrane helix</keyword>
<dbReference type="Proteomes" id="UP000234681">
    <property type="component" value="Chromosome 1"/>
</dbReference>
<dbReference type="EMBL" id="CH473953">
    <property type="protein sequence ID" value="EDM12985.1"/>
    <property type="molecule type" value="Genomic_DNA"/>
</dbReference>
<evidence type="ECO:0000313" key="3">
    <source>
        <dbReference type="Proteomes" id="UP000234681"/>
    </source>
</evidence>
<keyword evidence="1" id="KW-0812">Transmembrane</keyword>
<organism evidence="2 3">
    <name type="scientific">Rattus norvegicus</name>
    <name type="common">Rat</name>
    <dbReference type="NCBI Taxonomy" id="10116"/>
    <lineage>
        <taxon>Eukaryota</taxon>
        <taxon>Metazoa</taxon>
        <taxon>Chordata</taxon>
        <taxon>Craniata</taxon>
        <taxon>Vertebrata</taxon>
        <taxon>Euteleostomi</taxon>
        <taxon>Mammalia</taxon>
        <taxon>Eutheria</taxon>
        <taxon>Euarchontoglires</taxon>
        <taxon>Glires</taxon>
        <taxon>Rodentia</taxon>
        <taxon>Myomorpha</taxon>
        <taxon>Muroidea</taxon>
        <taxon>Muridae</taxon>
        <taxon>Murinae</taxon>
        <taxon>Rattus</taxon>
    </lineage>
</organism>
<accession>A6I0K4</accession>
<proteinExistence type="predicted"/>
<evidence type="ECO:0000256" key="1">
    <source>
        <dbReference type="SAM" id="Phobius"/>
    </source>
</evidence>
<protein>
    <submittedName>
        <fullName evidence="2">RCG48033</fullName>
    </submittedName>
</protein>
<name>A6I0K4_RAT</name>
<reference evidence="3" key="1">
    <citation type="submission" date="2005-09" db="EMBL/GenBank/DDBJ databases">
        <authorList>
            <person name="Mural R.J."/>
            <person name="Li P.W."/>
            <person name="Adams M.D."/>
            <person name="Amanatides P.G."/>
            <person name="Baden-Tillson H."/>
            <person name="Barnstead M."/>
            <person name="Chin S.H."/>
            <person name="Dew I."/>
            <person name="Evans C.A."/>
            <person name="Ferriera S."/>
            <person name="Flanigan M."/>
            <person name="Fosler C."/>
            <person name="Glodek A."/>
            <person name="Gu Z."/>
            <person name="Holt R.A."/>
            <person name="Jennings D."/>
            <person name="Kraft C.L."/>
            <person name="Lu F."/>
            <person name="Nguyen T."/>
            <person name="Nusskern D.R."/>
            <person name="Pfannkoch C.M."/>
            <person name="Sitter C."/>
            <person name="Sutton G.G."/>
            <person name="Venter J.C."/>
            <person name="Wang Z."/>
            <person name="Woodage T."/>
            <person name="Zheng X.H."/>
            <person name="Zhong F."/>
        </authorList>
    </citation>
    <scope>NUCLEOTIDE SEQUENCE [LARGE SCALE GENOMIC DNA]</scope>
    <source>
        <strain>BN</strain>
        <strain evidence="3">Sprague-Dawley</strain>
    </source>
</reference>